<proteinExistence type="predicted"/>
<name>A0ABP8N004_9BACT</name>
<evidence type="ECO:0000313" key="1">
    <source>
        <dbReference type="EMBL" id="GAA4457270.1"/>
    </source>
</evidence>
<keyword evidence="2" id="KW-1185">Reference proteome</keyword>
<dbReference type="Proteomes" id="UP001501410">
    <property type="component" value="Unassembled WGS sequence"/>
</dbReference>
<evidence type="ECO:0000313" key="2">
    <source>
        <dbReference type="Proteomes" id="UP001501410"/>
    </source>
</evidence>
<sequence length="247" mass="26348">MLPTVVTAQNQSVFVAAGGGYTLHTGAHHSEYSSTLISSGSYKGDKKLTYSSFLKTGYRMGNLGLGVGLETGNFQNQHDATITPITSITLDGTVYTTGRYWTPHAFVQYRIPVWKRIFIEPGVAAGIFLTKSTQGEGIGVFDVPGQYSTLLSLAGINVPQLGGLATAGSNGSSGSLKAMVGAQIAVGCRIARRWAVWGEAVYRYSKADYQLDLGGVVTQNVSFPIHYTAFRLGGSFDIFIQKKSGAQ</sequence>
<gene>
    <name evidence="1" type="ORF">GCM10023092_23880</name>
</gene>
<evidence type="ECO:0008006" key="3">
    <source>
        <dbReference type="Google" id="ProtNLM"/>
    </source>
</evidence>
<accession>A0ABP8N004</accession>
<comment type="caution">
    <text evidence="1">The sequence shown here is derived from an EMBL/GenBank/DDBJ whole genome shotgun (WGS) entry which is preliminary data.</text>
</comment>
<organism evidence="1 2">
    <name type="scientific">Rurimicrobium arvi</name>
    <dbReference type="NCBI Taxonomy" id="2049916"/>
    <lineage>
        <taxon>Bacteria</taxon>
        <taxon>Pseudomonadati</taxon>
        <taxon>Bacteroidota</taxon>
        <taxon>Chitinophagia</taxon>
        <taxon>Chitinophagales</taxon>
        <taxon>Chitinophagaceae</taxon>
        <taxon>Rurimicrobium</taxon>
    </lineage>
</organism>
<dbReference type="EMBL" id="BAABEZ010000022">
    <property type="protein sequence ID" value="GAA4457270.1"/>
    <property type="molecule type" value="Genomic_DNA"/>
</dbReference>
<protein>
    <recommendedName>
        <fullName evidence="3">Outer membrane protein beta-barrel domain-containing protein</fullName>
    </recommendedName>
</protein>
<reference evidence="2" key="1">
    <citation type="journal article" date="2019" name="Int. J. Syst. Evol. Microbiol.">
        <title>The Global Catalogue of Microorganisms (GCM) 10K type strain sequencing project: providing services to taxonomists for standard genome sequencing and annotation.</title>
        <authorList>
            <consortium name="The Broad Institute Genomics Platform"/>
            <consortium name="The Broad Institute Genome Sequencing Center for Infectious Disease"/>
            <person name="Wu L."/>
            <person name="Ma J."/>
        </authorList>
    </citation>
    <scope>NUCLEOTIDE SEQUENCE [LARGE SCALE GENOMIC DNA]</scope>
    <source>
        <strain evidence="2">JCM 31921</strain>
    </source>
</reference>